<sequence length="182" mass="19222">MPSSLTRGLGNLTSLICLSTAASLAMLGGTLLLPIRDSGGTLLGGMGGEYGLYLLLLAWTLLALAWLSGLCFVRPAGLGMGCAMAMAAIAQWLLYPDDRHGQLLLSPSRDELWSLGVASLLLTSPLLLRAPPLPSALRAGLLTTLVLLCSLALYLLTLFLGTQSAPSECLDQQQRQVRLCIE</sequence>
<comment type="caution">
    <text evidence="2">The sequence shown here is derived from an EMBL/GenBank/DDBJ whole genome shotgun (WGS) entry which is preliminary data.</text>
</comment>
<evidence type="ECO:0000313" key="3">
    <source>
        <dbReference type="Proteomes" id="UP000321110"/>
    </source>
</evidence>
<organism evidence="2 3">
    <name type="scientific">Aquipseudomonas alcaligenes</name>
    <name type="common">Pseudomonas alcaligenes</name>
    <dbReference type="NCBI Taxonomy" id="43263"/>
    <lineage>
        <taxon>Bacteria</taxon>
        <taxon>Pseudomonadati</taxon>
        <taxon>Pseudomonadota</taxon>
        <taxon>Gammaproteobacteria</taxon>
        <taxon>Pseudomonadales</taxon>
        <taxon>Pseudomonadaceae</taxon>
        <taxon>Aquipseudomonas</taxon>
    </lineage>
</organism>
<reference evidence="2 3" key="1">
    <citation type="submission" date="2018-09" db="EMBL/GenBank/DDBJ databases">
        <title>Metagenome Assembled Genomes from an Advanced Water Purification Facility.</title>
        <authorList>
            <person name="Stamps B.W."/>
            <person name="Spear J.R."/>
        </authorList>
    </citation>
    <scope>NUCLEOTIDE SEQUENCE [LARGE SCALE GENOMIC DNA]</scope>
    <source>
        <strain evidence="2">Bin_52_1</strain>
    </source>
</reference>
<name>A0A5C7W6T8_AQUAC</name>
<evidence type="ECO:0000256" key="1">
    <source>
        <dbReference type="SAM" id="Phobius"/>
    </source>
</evidence>
<dbReference type="Proteomes" id="UP000321110">
    <property type="component" value="Unassembled WGS sequence"/>
</dbReference>
<keyword evidence="1" id="KW-0472">Membrane</keyword>
<feature type="transmembrane region" description="Helical" evidence="1">
    <location>
        <begin position="76"/>
        <end position="95"/>
    </location>
</feature>
<dbReference type="AlphaFoldDB" id="A0A5C7W6T8"/>
<feature type="transmembrane region" description="Helical" evidence="1">
    <location>
        <begin position="140"/>
        <end position="160"/>
    </location>
</feature>
<dbReference type="EMBL" id="SSFO01000152">
    <property type="protein sequence ID" value="TXI32392.1"/>
    <property type="molecule type" value="Genomic_DNA"/>
</dbReference>
<feature type="transmembrane region" description="Helical" evidence="1">
    <location>
        <begin position="50"/>
        <end position="69"/>
    </location>
</feature>
<protein>
    <submittedName>
        <fullName evidence="2">Uncharacterized protein</fullName>
    </submittedName>
</protein>
<accession>A0A5C7W6T8</accession>
<feature type="transmembrane region" description="Helical" evidence="1">
    <location>
        <begin position="12"/>
        <end position="35"/>
    </location>
</feature>
<proteinExistence type="predicted"/>
<evidence type="ECO:0000313" key="2">
    <source>
        <dbReference type="EMBL" id="TXI32392.1"/>
    </source>
</evidence>
<keyword evidence="1" id="KW-1133">Transmembrane helix</keyword>
<gene>
    <name evidence="2" type="ORF">E6Q69_09045</name>
</gene>
<keyword evidence="1" id="KW-0812">Transmembrane</keyword>